<name>A0ABW4E216_9RHOB</name>
<feature type="chain" id="PRO_5045458176" evidence="2">
    <location>
        <begin position="30"/>
        <end position="270"/>
    </location>
</feature>
<evidence type="ECO:0000256" key="1">
    <source>
        <dbReference type="SAM" id="MobiDB-lite"/>
    </source>
</evidence>
<organism evidence="3 4">
    <name type="scientific">Paracoccus nototheniae</name>
    <dbReference type="NCBI Taxonomy" id="2489002"/>
    <lineage>
        <taxon>Bacteria</taxon>
        <taxon>Pseudomonadati</taxon>
        <taxon>Pseudomonadota</taxon>
        <taxon>Alphaproteobacteria</taxon>
        <taxon>Rhodobacterales</taxon>
        <taxon>Paracoccaceae</taxon>
        <taxon>Paracoccus</taxon>
    </lineage>
</organism>
<sequence length="270" mass="28326">MPLRAVTAFGGTSVWVLMLAALIAPPASAQQPLGDAPADLPGPGIVPIAPGPALPNGTIATPDAAGERAPILTLDLDLLYLSSAWGLRAQTRLEDEGEGVAAENERLTQLLSTEEQRLTEQRATLPAADFRRLAEDFDLRATTIRRERAQAVQDLNAWAEADRAAFFREALPVMGQMMSDRGAVAVLDRRTVFVSLDAIDVTQQLITALDDRIGNGEGVVPLPASPRADQPDGDQPDGGAAAEGQTDGAQPDASQPDADASSTTPAPLQP</sequence>
<evidence type="ECO:0000256" key="2">
    <source>
        <dbReference type="SAM" id="SignalP"/>
    </source>
</evidence>
<keyword evidence="2" id="KW-0732">Signal</keyword>
<evidence type="ECO:0000313" key="4">
    <source>
        <dbReference type="Proteomes" id="UP001597302"/>
    </source>
</evidence>
<keyword evidence="4" id="KW-1185">Reference proteome</keyword>
<feature type="signal peptide" evidence="2">
    <location>
        <begin position="1"/>
        <end position="29"/>
    </location>
</feature>
<dbReference type="Pfam" id="PF03938">
    <property type="entry name" value="OmpH"/>
    <property type="match status" value="1"/>
</dbReference>
<gene>
    <name evidence="3" type="ORF">ACFQ5P_14505</name>
</gene>
<dbReference type="SUPFAM" id="SSF111384">
    <property type="entry name" value="OmpH-like"/>
    <property type="match status" value="1"/>
</dbReference>
<comment type="caution">
    <text evidence="3">The sequence shown here is derived from an EMBL/GenBank/DDBJ whole genome shotgun (WGS) entry which is preliminary data.</text>
</comment>
<dbReference type="Proteomes" id="UP001597302">
    <property type="component" value="Unassembled WGS sequence"/>
</dbReference>
<dbReference type="InterPro" id="IPR024930">
    <property type="entry name" value="Skp_dom_sf"/>
</dbReference>
<dbReference type="RefSeq" id="WP_131575074.1">
    <property type="nucleotide sequence ID" value="NZ_CBCSAJ010000018.1"/>
</dbReference>
<dbReference type="Gene3D" id="3.30.910.20">
    <property type="entry name" value="Skp domain"/>
    <property type="match status" value="1"/>
</dbReference>
<evidence type="ECO:0000313" key="3">
    <source>
        <dbReference type="EMBL" id="MFD1482505.1"/>
    </source>
</evidence>
<feature type="region of interest" description="Disordered" evidence="1">
    <location>
        <begin position="217"/>
        <end position="270"/>
    </location>
</feature>
<accession>A0ABW4E216</accession>
<dbReference type="EMBL" id="JBHTOQ010000028">
    <property type="protein sequence ID" value="MFD1482505.1"/>
    <property type="molecule type" value="Genomic_DNA"/>
</dbReference>
<protein>
    <submittedName>
        <fullName evidence="3">OmpH family outer membrane protein</fullName>
    </submittedName>
</protein>
<reference evidence="4" key="1">
    <citation type="journal article" date="2019" name="Int. J. Syst. Evol. Microbiol.">
        <title>The Global Catalogue of Microorganisms (GCM) 10K type strain sequencing project: providing services to taxonomists for standard genome sequencing and annotation.</title>
        <authorList>
            <consortium name="The Broad Institute Genomics Platform"/>
            <consortium name="The Broad Institute Genome Sequencing Center for Infectious Disease"/>
            <person name="Wu L."/>
            <person name="Ma J."/>
        </authorList>
    </citation>
    <scope>NUCLEOTIDE SEQUENCE [LARGE SCALE GENOMIC DNA]</scope>
    <source>
        <strain evidence="4">CCM 8875</strain>
    </source>
</reference>
<dbReference type="InterPro" id="IPR005632">
    <property type="entry name" value="Chaperone_Skp"/>
</dbReference>
<feature type="compositionally biased region" description="Low complexity" evidence="1">
    <location>
        <begin position="237"/>
        <end position="262"/>
    </location>
</feature>
<dbReference type="SMART" id="SM00935">
    <property type="entry name" value="OmpH"/>
    <property type="match status" value="1"/>
</dbReference>
<proteinExistence type="predicted"/>